<evidence type="ECO:0000313" key="1">
    <source>
        <dbReference type="EMBL" id="ACN39863.1"/>
    </source>
</evidence>
<dbReference type="EMBL" id="BT070347">
    <property type="protein sequence ID" value="ACN39863.1"/>
    <property type="molecule type" value="mRNA"/>
</dbReference>
<sequence>MTEQWKFICLHHILITQRLNYKREYHSDQRYEMRVLHAFRMQVFKD</sequence>
<organism evidence="1">
    <name type="scientific">Picea sitchensis</name>
    <name type="common">Sitka spruce</name>
    <name type="synonym">Pinus sitchensis</name>
    <dbReference type="NCBI Taxonomy" id="3332"/>
    <lineage>
        <taxon>Eukaryota</taxon>
        <taxon>Viridiplantae</taxon>
        <taxon>Streptophyta</taxon>
        <taxon>Embryophyta</taxon>
        <taxon>Tracheophyta</taxon>
        <taxon>Spermatophyta</taxon>
        <taxon>Pinopsida</taxon>
        <taxon>Pinidae</taxon>
        <taxon>Conifers I</taxon>
        <taxon>Pinales</taxon>
        <taxon>Pinaceae</taxon>
        <taxon>Picea</taxon>
    </lineage>
</organism>
<accession>C0PPX3</accession>
<dbReference type="AlphaFoldDB" id="C0PPX3"/>
<reference evidence="1" key="1">
    <citation type="submission" date="2009-02" db="EMBL/GenBank/DDBJ databases">
        <title>Full length sequence-verified cDNA sequences from Sitka spruce (Picea sitchensis).</title>
        <authorList>
            <person name="Reid K.E."/>
            <person name="Liao N."/>
            <person name="Ralph S."/>
            <person name="Kolosova N."/>
            <person name="Oddy C."/>
            <person name="Moore R."/>
            <person name="Mayo M."/>
            <person name="Wagner S."/>
            <person name="King J."/>
            <person name="Yanchuk A."/>
            <person name="Holt R."/>
            <person name="Jones S."/>
            <person name="Marra M."/>
            <person name="Ritland C.E."/>
            <person name="Ritland K."/>
            <person name="Bohlmann J."/>
        </authorList>
    </citation>
    <scope>NUCLEOTIDE SEQUENCE</scope>
    <source>
        <tissue evidence="1">Green portion of the leader tissue</tissue>
    </source>
</reference>
<proteinExistence type="evidence at transcript level"/>
<protein>
    <submittedName>
        <fullName evidence="1">Uncharacterized protein</fullName>
    </submittedName>
</protein>
<name>C0PPX3_PICSI</name>